<proteinExistence type="inferred from homology"/>
<dbReference type="SUPFAM" id="SSF51445">
    <property type="entry name" value="(Trans)glycosidases"/>
    <property type="match status" value="1"/>
</dbReference>
<keyword evidence="2" id="KW-0378">Hydrolase</keyword>
<comment type="similarity">
    <text evidence="1 5">Belongs to the glycosyl hydrolase 1 family.</text>
</comment>
<dbReference type="Proteomes" id="UP000063919">
    <property type="component" value="Chromosome"/>
</dbReference>
<dbReference type="STRING" id="362837.SCANT_v1c07100"/>
<name>A0A0M4JIW0_9MOLU</name>
<organism evidence="6 7">
    <name type="scientific">Spiroplasma cantharicola</name>
    <dbReference type="NCBI Taxonomy" id="362837"/>
    <lineage>
        <taxon>Bacteria</taxon>
        <taxon>Bacillati</taxon>
        <taxon>Mycoplasmatota</taxon>
        <taxon>Mollicutes</taxon>
        <taxon>Entomoplasmatales</taxon>
        <taxon>Spiroplasmataceae</taxon>
        <taxon>Spiroplasma</taxon>
    </lineage>
</organism>
<dbReference type="InterPro" id="IPR017853">
    <property type="entry name" value="GH"/>
</dbReference>
<sequence>MKKISKDLMLGCSISANQAEGAFNVNGKGLSIAELRRYNPNLDRKDINTERKMTKEKLQEALNDDGKYVYPKKIGVNFYERYKEDVKLIADMKNDCFRTSIAWTRIFPNGDEKEPNLKGLEFYDNLIDELVKNKIEPIITISHYEMPYNLVAKYGGWKNPILIEFYTNFAKTVMERYKNKVKYWIPFNEINAANYSVWAGAGLLDDEHPNILGLSMYALHNIFLANAQTVKIGKEINKNFLFGSMVATLLNYAESCDPQLVLKTEKDQQLKIYSFFDVMHRGEYSKFSLNLLKKFSIDLKISNEDKKLLKENTCDFLGFSYYMSGVVNQIEGDVTEGNLSKTGKNKFLKANEWGWQIDPIGLRILMNRLYDRYQKPLFILENGIGFDEKLENGKINDDYRIEYMKNHLEQIQNAIEDGVECIGYTAWSLMDIISHGTSEMTKRYGLIYVDQDSFGKGSQNRTPKKSYDWYKNVCISREI</sequence>
<evidence type="ECO:0000256" key="5">
    <source>
        <dbReference type="RuleBase" id="RU003690"/>
    </source>
</evidence>
<dbReference type="Pfam" id="PF00232">
    <property type="entry name" value="Glyco_hydro_1"/>
    <property type="match status" value="1"/>
</dbReference>
<protein>
    <submittedName>
        <fullName evidence="6">6-phospho-beta-glucosidase</fullName>
    </submittedName>
</protein>
<dbReference type="GO" id="GO:0016052">
    <property type="term" value="P:carbohydrate catabolic process"/>
    <property type="evidence" value="ECO:0007669"/>
    <property type="project" value="TreeGrafter"/>
</dbReference>
<dbReference type="AlphaFoldDB" id="A0A0M4JIW0"/>
<dbReference type="PANTHER" id="PTHR10353">
    <property type="entry name" value="GLYCOSYL HYDROLASE"/>
    <property type="match status" value="1"/>
</dbReference>
<dbReference type="GO" id="GO:0005829">
    <property type="term" value="C:cytosol"/>
    <property type="evidence" value="ECO:0007669"/>
    <property type="project" value="TreeGrafter"/>
</dbReference>
<evidence type="ECO:0000256" key="4">
    <source>
        <dbReference type="PROSITE-ProRule" id="PRU10055"/>
    </source>
</evidence>
<keyword evidence="3" id="KW-0326">Glycosidase</keyword>
<keyword evidence="7" id="KW-1185">Reference proteome</keyword>
<dbReference type="InterPro" id="IPR018120">
    <property type="entry name" value="Glyco_hydro_1_AS"/>
</dbReference>
<evidence type="ECO:0000313" key="6">
    <source>
        <dbReference type="EMBL" id="ALD66616.1"/>
    </source>
</evidence>
<dbReference type="EMBL" id="CP012622">
    <property type="protein sequence ID" value="ALD66616.1"/>
    <property type="molecule type" value="Genomic_DNA"/>
</dbReference>
<evidence type="ECO:0000313" key="7">
    <source>
        <dbReference type="Proteomes" id="UP000063919"/>
    </source>
</evidence>
<dbReference type="FunFam" id="3.20.20.80:FF:000004">
    <property type="entry name" value="Beta-glucosidase 6-phospho-beta-glucosidase"/>
    <property type="match status" value="1"/>
</dbReference>
<dbReference type="PANTHER" id="PTHR10353:SF122">
    <property type="entry name" value="6-PHOSPHO-BETA-GLUCOSIDASE ASCB-RELATED"/>
    <property type="match status" value="1"/>
</dbReference>
<evidence type="ECO:0000256" key="1">
    <source>
        <dbReference type="ARBA" id="ARBA00010838"/>
    </source>
</evidence>
<dbReference type="PATRIC" id="fig|362837.3.peg.726"/>
<reference evidence="6 7" key="1">
    <citation type="journal article" date="2015" name="Genome Announc.">
        <title>Complete Genome Sequence of Spiroplasma cantharicola CC-1T (DSM 21588), a Bacterium Isolated from Soldier Beetle (Cantharis carolinus).</title>
        <authorList>
            <person name="Lo W.S."/>
            <person name="Liu P.Y."/>
            <person name="Kuo C.H."/>
        </authorList>
    </citation>
    <scope>NUCLEOTIDE SEQUENCE [LARGE SCALE GENOMIC DNA]</scope>
    <source>
        <strain evidence="6 7">CC-1</strain>
    </source>
</reference>
<dbReference type="PRINTS" id="PR00131">
    <property type="entry name" value="GLHYDRLASE1"/>
</dbReference>
<gene>
    <name evidence="6" type="primary">bglA</name>
    <name evidence="6" type="ORF">SCANT_v1c07100</name>
</gene>
<evidence type="ECO:0000256" key="3">
    <source>
        <dbReference type="ARBA" id="ARBA00023295"/>
    </source>
</evidence>
<dbReference type="GO" id="GO:0008422">
    <property type="term" value="F:beta-glucosidase activity"/>
    <property type="evidence" value="ECO:0007669"/>
    <property type="project" value="TreeGrafter"/>
</dbReference>
<dbReference type="RefSeq" id="WP_053946368.1">
    <property type="nucleotide sequence ID" value="NZ_CP012622.1"/>
</dbReference>
<dbReference type="Gene3D" id="3.20.20.80">
    <property type="entry name" value="Glycosidases"/>
    <property type="match status" value="1"/>
</dbReference>
<dbReference type="InterPro" id="IPR001360">
    <property type="entry name" value="Glyco_hydro_1"/>
</dbReference>
<dbReference type="PROSITE" id="PS00572">
    <property type="entry name" value="GLYCOSYL_HYDROL_F1_1"/>
    <property type="match status" value="1"/>
</dbReference>
<evidence type="ECO:0000256" key="2">
    <source>
        <dbReference type="ARBA" id="ARBA00022801"/>
    </source>
</evidence>
<accession>A0A0M4JIW0</accession>
<dbReference type="OrthoDB" id="391810at2"/>
<dbReference type="KEGG" id="scj:SCANT_v1c07100"/>
<feature type="active site" description="Nucleophile" evidence="4">
    <location>
        <position position="381"/>
    </location>
</feature>